<gene>
    <name evidence="2" type="ORF">H9820_01930</name>
</gene>
<evidence type="ECO:0000313" key="2">
    <source>
        <dbReference type="EMBL" id="HIY91687.1"/>
    </source>
</evidence>
<organism evidence="2 3">
    <name type="scientific">Candidatus Companilactobacillus pullicola</name>
    <dbReference type="NCBI Taxonomy" id="2838523"/>
    <lineage>
        <taxon>Bacteria</taxon>
        <taxon>Bacillati</taxon>
        <taxon>Bacillota</taxon>
        <taxon>Bacilli</taxon>
        <taxon>Lactobacillales</taxon>
        <taxon>Lactobacillaceae</taxon>
        <taxon>Companilactobacillus</taxon>
    </lineage>
</organism>
<evidence type="ECO:0000256" key="1">
    <source>
        <dbReference type="SAM" id="SignalP"/>
    </source>
</evidence>
<feature type="signal peptide" evidence="1">
    <location>
        <begin position="1"/>
        <end position="19"/>
    </location>
</feature>
<dbReference type="AlphaFoldDB" id="A0A9D1ZK38"/>
<proteinExistence type="predicted"/>
<feature type="chain" id="PRO_5038625743" description="Lipoprotein" evidence="1">
    <location>
        <begin position="20"/>
        <end position="360"/>
    </location>
</feature>
<accession>A0A9D1ZK38</accession>
<comment type="caution">
    <text evidence="2">The sequence shown here is derived from an EMBL/GenBank/DDBJ whole genome shotgun (WGS) entry which is preliminary data.</text>
</comment>
<reference evidence="2" key="2">
    <citation type="submission" date="2021-04" db="EMBL/GenBank/DDBJ databases">
        <authorList>
            <person name="Gilroy R."/>
        </authorList>
    </citation>
    <scope>NUCLEOTIDE SEQUENCE</scope>
    <source>
        <strain evidence="2">3204</strain>
    </source>
</reference>
<dbReference type="PROSITE" id="PS51257">
    <property type="entry name" value="PROKAR_LIPOPROTEIN"/>
    <property type="match status" value="1"/>
</dbReference>
<evidence type="ECO:0008006" key="4">
    <source>
        <dbReference type="Google" id="ProtNLM"/>
    </source>
</evidence>
<name>A0A9D1ZK38_9LACO</name>
<reference evidence="2" key="1">
    <citation type="journal article" date="2021" name="PeerJ">
        <title>Extensive microbial diversity within the chicken gut microbiome revealed by metagenomics and culture.</title>
        <authorList>
            <person name="Gilroy R."/>
            <person name="Ravi A."/>
            <person name="Getino M."/>
            <person name="Pursley I."/>
            <person name="Horton D.L."/>
            <person name="Alikhan N.F."/>
            <person name="Baker D."/>
            <person name="Gharbi K."/>
            <person name="Hall N."/>
            <person name="Watson M."/>
            <person name="Adriaenssens E.M."/>
            <person name="Foster-Nyarko E."/>
            <person name="Jarju S."/>
            <person name="Secka A."/>
            <person name="Antonio M."/>
            <person name="Oren A."/>
            <person name="Chaudhuri R.R."/>
            <person name="La Ragione R."/>
            <person name="Hildebrand F."/>
            <person name="Pallen M.J."/>
        </authorList>
    </citation>
    <scope>NUCLEOTIDE SEQUENCE</scope>
    <source>
        <strain evidence="2">3204</strain>
    </source>
</reference>
<evidence type="ECO:0000313" key="3">
    <source>
        <dbReference type="Proteomes" id="UP000824013"/>
    </source>
</evidence>
<dbReference type="EMBL" id="DXCM01000018">
    <property type="protein sequence ID" value="HIY91687.1"/>
    <property type="molecule type" value="Genomic_DNA"/>
</dbReference>
<sequence>MKHKSIIAFFALGLTLVLAGCSSSSGASGGSSITTPKTISFVQQAKGPGTHVWVQAWSDTGDVEKDSIVNYVYLLKNHKMIKYRIFDRSVTLGKISSMTDDQTIKLARDQDKKYNTSGAVSVVEDYINKNKGHNLENDFDGAAENVVDGQIRVYTNADNTKIVAPSGQASFYSPYQLNPDDAYEPNPVIDKALIQDIKNTPYQEPKAQTISVKSRTDNSGNKIVSQNIRYKSIQLFDGKQAEYNLYKLALKNESDFLQLIKFSEATDYQSSESFLKENDDTGTLNYKLKGRELYRTLYKEHEKELVKNVFGYHSYNGGISLYKPFVNQRIYKTRYIGYHNNSGYLITKAQNDTQKVSFSK</sequence>
<keyword evidence="1" id="KW-0732">Signal</keyword>
<dbReference type="Proteomes" id="UP000824013">
    <property type="component" value="Unassembled WGS sequence"/>
</dbReference>
<protein>
    <recommendedName>
        <fullName evidence="4">Lipoprotein</fullName>
    </recommendedName>
</protein>